<dbReference type="OrthoDB" id="9765084at2"/>
<dbReference type="STRING" id="1518501.CQ10_36750"/>
<sequence length="231" mass="26051">MLARDWYYTQRRQLGLDSAVASIYDRHDDSDDRARAALTMLGVQRGWRVADIGCGNGVLACEAALIGAEVDAIDISPAMLALANIQARDRKVAIRTQPAGLLSFAYQPNSYDLIVSEFTLHHLPDFWKAVALARIYAALKPGANFYLRDIVFVSMPDGAERDVDQWADFTIKNHDFQREGVVTHMRDEYSTFGWVIERMLTDIGFTLESVDYHAPLHGTYLLRKPKPDQQS</sequence>
<reference evidence="4 5" key="1">
    <citation type="submission" date="2014-03" db="EMBL/GenBank/DDBJ databases">
        <title>Bradyrhizobium valentinum sp. nov., isolated from effective nodules of Lupinus mariae-josephae, a lupine endemic of basic-lime soils in Eastern Spain.</title>
        <authorList>
            <person name="Duran D."/>
            <person name="Rey L."/>
            <person name="Navarro A."/>
            <person name="Busquets A."/>
            <person name="Imperial J."/>
            <person name="Ruiz-Argueso T."/>
        </authorList>
    </citation>
    <scope>NUCLEOTIDE SEQUENCE [LARGE SCALE GENOMIC DNA]</scope>
    <source>
        <strain evidence="4 5">LmjM3</strain>
    </source>
</reference>
<dbReference type="PANTHER" id="PTHR43861:SF1">
    <property type="entry name" value="TRANS-ACONITATE 2-METHYLTRANSFERASE"/>
    <property type="match status" value="1"/>
</dbReference>
<organism evidence="4 5">
    <name type="scientific">Bradyrhizobium valentinum</name>
    <dbReference type="NCBI Taxonomy" id="1518501"/>
    <lineage>
        <taxon>Bacteria</taxon>
        <taxon>Pseudomonadati</taxon>
        <taxon>Pseudomonadota</taxon>
        <taxon>Alphaproteobacteria</taxon>
        <taxon>Hyphomicrobiales</taxon>
        <taxon>Nitrobacteraceae</taxon>
        <taxon>Bradyrhizobium</taxon>
    </lineage>
</organism>
<feature type="domain" description="Methyltransferase" evidence="3">
    <location>
        <begin position="49"/>
        <end position="142"/>
    </location>
</feature>
<evidence type="ECO:0000256" key="2">
    <source>
        <dbReference type="ARBA" id="ARBA00022679"/>
    </source>
</evidence>
<dbReference type="EMBL" id="LLXX01000042">
    <property type="protein sequence ID" value="KRR11191.1"/>
    <property type="molecule type" value="Genomic_DNA"/>
</dbReference>
<dbReference type="GO" id="GO:0008168">
    <property type="term" value="F:methyltransferase activity"/>
    <property type="evidence" value="ECO:0007669"/>
    <property type="project" value="UniProtKB-KW"/>
</dbReference>
<dbReference type="InterPro" id="IPR029063">
    <property type="entry name" value="SAM-dependent_MTases_sf"/>
</dbReference>
<dbReference type="GO" id="GO:0032259">
    <property type="term" value="P:methylation"/>
    <property type="evidence" value="ECO:0007669"/>
    <property type="project" value="UniProtKB-KW"/>
</dbReference>
<keyword evidence="5" id="KW-1185">Reference proteome</keyword>
<name>A0A0R3LT07_9BRAD</name>
<dbReference type="PANTHER" id="PTHR43861">
    <property type="entry name" value="TRANS-ACONITATE 2-METHYLTRANSFERASE-RELATED"/>
    <property type="match status" value="1"/>
</dbReference>
<evidence type="ECO:0000259" key="3">
    <source>
        <dbReference type="Pfam" id="PF13649"/>
    </source>
</evidence>
<evidence type="ECO:0000256" key="1">
    <source>
        <dbReference type="ARBA" id="ARBA00022603"/>
    </source>
</evidence>
<evidence type="ECO:0000313" key="4">
    <source>
        <dbReference type="EMBL" id="KRR11191.1"/>
    </source>
</evidence>
<dbReference type="Pfam" id="PF13649">
    <property type="entry name" value="Methyltransf_25"/>
    <property type="match status" value="1"/>
</dbReference>
<proteinExistence type="predicted"/>
<keyword evidence="2 4" id="KW-0808">Transferase</keyword>
<accession>A0A0R3LT07</accession>
<dbReference type="Gene3D" id="3.40.50.150">
    <property type="entry name" value="Vaccinia Virus protein VP39"/>
    <property type="match status" value="1"/>
</dbReference>
<gene>
    <name evidence="4" type="ORF">CP49_39030</name>
</gene>
<dbReference type="SUPFAM" id="SSF53335">
    <property type="entry name" value="S-adenosyl-L-methionine-dependent methyltransferases"/>
    <property type="match status" value="1"/>
</dbReference>
<keyword evidence="1 4" id="KW-0489">Methyltransferase</keyword>
<evidence type="ECO:0000313" key="5">
    <source>
        <dbReference type="Proteomes" id="UP000051913"/>
    </source>
</evidence>
<dbReference type="AlphaFoldDB" id="A0A0R3LT07"/>
<dbReference type="CDD" id="cd02440">
    <property type="entry name" value="AdoMet_MTases"/>
    <property type="match status" value="1"/>
</dbReference>
<comment type="caution">
    <text evidence="4">The sequence shown here is derived from an EMBL/GenBank/DDBJ whole genome shotgun (WGS) entry which is preliminary data.</text>
</comment>
<dbReference type="Proteomes" id="UP000051913">
    <property type="component" value="Unassembled WGS sequence"/>
</dbReference>
<dbReference type="InterPro" id="IPR041698">
    <property type="entry name" value="Methyltransf_25"/>
</dbReference>
<dbReference type="RefSeq" id="WP_057849706.1">
    <property type="nucleotide sequence ID" value="NZ_LLXX01000042.1"/>
</dbReference>
<protein>
    <submittedName>
        <fullName evidence="4">SAM-dependent methyltransferase</fullName>
    </submittedName>
</protein>